<proteinExistence type="predicted"/>
<dbReference type="GeneID" id="109478331"/>
<dbReference type="KEGG" id="bbel:109478331"/>
<dbReference type="Proteomes" id="UP000515135">
    <property type="component" value="Unplaced"/>
</dbReference>
<dbReference type="AlphaFoldDB" id="A0A6P4Z1E3"/>
<evidence type="ECO:0000313" key="2">
    <source>
        <dbReference type="RefSeq" id="XP_019635390.1"/>
    </source>
</evidence>
<accession>A0A6P4Z1E3</accession>
<dbReference type="OrthoDB" id="10012834at2759"/>
<protein>
    <submittedName>
        <fullName evidence="2">Uncharacterized protein LOC109478331</fullName>
    </submittedName>
</protein>
<keyword evidence="1" id="KW-1185">Reference proteome</keyword>
<organism evidence="1 2">
    <name type="scientific">Branchiostoma belcheri</name>
    <name type="common">Amphioxus</name>
    <dbReference type="NCBI Taxonomy" id="7741"/>
    <lineage>
        <taxon>Eukaryota</taxon>
        <taxon>Metazoa</taxon>
        <taxon>Chordata</taxon>
        <taxon>Cephalochordata</taxon>
        <taxon>Leptocardii</taxon>
        <taxon>Amphioxiformes</taxon>
        <taxon>Branchiostomatidae</taxon>
        <taxon>Branchiostoma</taxon>
    </lineage>
</organism>
<evidence type="ECO:0000313" key="1">
    <source>
        <dbReference type="Proteomes" id="UP000515135"/>
    </source>
</evidence>
<dbReference type="RefSeq" id="XP_019635390.1">
    <property type="nucleotide sequence ID" value="XM_019779831.1"/>
</dbReference>
<name>A0A6P4Z1E3_BRABE</name>
<gene>
    <name evidence="2" type="primary">LOC109478331</name>
</gene>
<sequence length="135" mass="14771">MGVVNTKVLPAGRSVAMSGPHRAVHTWWAGGVRTTTRAPNVRTPSPAEYHNAKVSSAQRVPIGMLWNVEGNGQQDTLHMAGDNVFVSTLPFYTFDDTIGPQALREGGGMSDTMHPPDLKWLDAFYQEYSDNAGWN</sequence>
<reference evidence="2" key="1">
    <citation type="submission" date="2025-08" db="UniProtKB">
        <authorList>
            <consortium name="RefSeq"/>
        </authorList>
    </citation>
    <scope>IDENTIFICATION</scope>
    <source>
        <tissue evidence="2">Gonad</tissue>
    </source>
</reference>